<dbReference type="InterPro" id="IPR051415">
    <property type="entry name" value="LAAT-1"/>
</dbReference>
<feature type="transmembrane region" description="Helical" evidence="6">
    <location>
        <begin position="166"/>
        <end position="187"/>
    </location>
</feature>
<dbReference type="InterPro" id="IPR006603">
    <property type="entry name" value="PQ-loop_rpt"/>
</dbReference>
<feature type="transmembrane region" description="Helical" evidence="6">
    <location>
        <begin position="6"/>
        <end position="24"/>
    </location>
</feature>
<dbReference type="PANTHER" id="PTHR16201:SF37">
    <property type="entry name" value="PQ-LOOP REPEAT-CONTAINING PROTEIN"/>
    <property type="match status" value="1"/>
</dbReference>
<comment type="caution">
    <text evidence="7">The sequence shown here is derived from an EMBL/GenBank/DDBJ whole genome shotgun (WGS) entry which is preliminary data.</text>
</comment>
<keyword evidence="4 6" id="KW-0472">Membrane</keyword>
<sequence length="289" mass="31782">MAPQTSIPVAANVLGTIATILWSIQLIPQIISNWRKKKTDGLPGAMMFLWAISAVPFGVYGIVQNFNIPLQIQPQVFCVLSLVSWFQILVFNNGWRICTAFLLTCGIAVAFGAVEALLILTLRDPYARGISWPMTAVGVIAAILLGAGILPPYFEIWKRGGRCIGINWYFLGLDWMGAFISLMALVAQNTFDYLGGVLYLVVLLLETGIFATHLIWRIRTRSLHRRAKAEGVDFDDLPEAKKYQVPSDGKITTPASSSQHVELGTGGYQGEIQDAARPHRWSSDSRASG</sequence>
<feature type="transmembrane region" description="Helical" evidence="6">
    <location>
        <begin position="72"/>
        <end position="91"/>
    </location>
</feature>
<organism evidence="7 8">
    <name type="scientific">Heterodermia speciosa</name>
    <dbReference type="NCBI Taxonomy" id="116794"/>
    <lineage>
        <taxon>Eukaryota</taxon>
        <taxon>Fungi</taxon>
        <taxon>Dikarya</taxon>
        <taxon>Ascomycota</taxon>
        <taxon>Pezizomycotina</taxon>
        <taxon>Lecanoromycetes</taxon>
        <taxon>OSLEUM clade</taxon>
        <taxon>Lecanoromycetidae</taxon>
        <taxon>Caliciales</taxon>
        <taxon>Physciaceae</taxon>
        <taxon>Heterodermia</taxon>
    </lineage>
</organism>
<dbReference type="AlphaFoldDB" id="A0A8H3EPR1"/>
<dbReference type="GO" id="GO:0016020">
    <property type="term" value="C:membrane"/>
    <property type="evidence" value="ECO:0007669"/>
    <property type="project" value="UniProtKB-SubCell"/>
</dbReference>
<feature type="compositionally biased region" description="Basic and acidic residues" evidence="5">
    <location>
        <begin position="274"/>
        <end position="283"/>
    </location>
</feature>
<feature type="transmembrane region" description="Helical" evidence="6">
    <location>
        <begin position="45"/>
        <end position="66"/>
    </location>
</feature>
<keyword evidence="3 6" id="KW-1133">Transmembrane helix</keyword>
<dbReference type="Proteomes" id="UP000664521">
    <property type="component" value="Unassembled WGS sequence"/>
</dbReference>
<dbReference type="Gene3D" id="1.20.1280.290">
    <property type="match status" value="1"/>
</dbReference>
<dbReference type="Pfam" id="PF04193">
    <property type="entry name" value="PQ-loop"/>
    <property type="match status" value="1"/>
</dbReference>
<evidence type="ECO:0000256" key="2">
    <source>
        <dbReference type="ARBA" id="ARBA00022692"/>
    </source>
</evidence>
<feature type="transmembrane region" description="Helical" evidence="6">
    <location>
        <begin position="193"/>
        <end position="216"/>
    </location>
</feature>
<reference evidence="7" key="1">
    <citation type="submission" date="2021-03" db="EMBL/GenBank/DDBJ databases">
        <authorList>
            <person name="Tagirdzhanova G."/>
        </authorList>
    </citation>
    <scope>NUCLEOTIDE SEQUENCE</scope>
</reference>
<evidence type="ECO:0000256" key="3">
    <source>
        <dbReference type="ARBA" id="ARBA00022989"/>
    </source>
</evidence>
<proteinExistence type="predicted"/>
<dbReference type="PANTHER" id="PTHR16201">
    <property type="entry name" value="SEVEN TRANSMEMBRANE PROTEIN 1-RELATED"/>
    <property type="match status" value="1"/>
</dbReference>
<comment type="subcellular location">
    <subcellularLocation>
        <location evidence="1">Membrane</location>
        <topology evidence="1">Multi-pass membrane protein</topology>
    </subcellularLocation>
</comment>
<gene>
    <name evidence="7" type="ORF">HETSPECPRED_009543</name>
</gene>
<evidence type="ECO:0000256" key="4">
    <source>
        <dbReference type="ARBA" id="ARBA00023136"/>
    </source>
</evidence>
<feature type="region of interest" description="Disordered" evidence="5">
    <location>
        <begin position="245"/>
        <end position="265"/>
    </location>
</feature>
<evidence type="ECO:0000256" key="5">
    <source>
        <dbReference type="SAM" id="MobiDB-lite"/>
    </source>
</evidence>
<evidence type="ECO:0000256" key="1">
    <source>
        <dbReference type="ARBA" id="ARBA00004141"/>
    </source>
</evidence>
<feature type="region of interest" description="Disordered" evidence="5">
    <location>
        <begin position="270"/>
        <end position="289"/>
    </location>
</feature>
<evidence type="ECO:0008006" key="9">
    <source>
        <dbReference type="Google" id="ProtNLM"/>
    </source>
</evidence>
<keyword evidence="2 6" id="KW-0812">Transmembrane</keyword>
<name>A0A8H3EPR1_9LECA</name>
<dbReference type="SMART" id="SM00679">
    <property type="entry name" value="CTNS"/>
    <property type="match status" value="2"/>
</dbReference>
<evidence type="ECO:0000256" key="6">
    <source>
        <dbReference type="SAM" id="Phobius"/>
    </source>
</evidence>
<feature type="transmembrane region" description="Helical" evidence="6">
    <location>
        <begin position="132"/>
        <end position="154"/>
    </location>
</feature>
<keyword evidence="8" id="KW-1185">Reference proteome</keyword>
<dbReference type="EMBL" id="CAJPDS010000008">
    <property type="protein sequence ID" value="CAF9909867.1"/>
    <property type="molecule type" value="Genomic_DNA"/>
</dbReference>
<dbReference type="OrthoDB" id="407617at2759"/>
<protein>
    <recommendedName>
        <fullName evidence="9">PQ loop repeat protein</fullName>
    </recommendedName>
</protein>
<evidence type="ECO:0000313" key="8">
    <source>
        <dbReference type="Proteomes" id="UP000664521"/>
    </source>
</evidence>
<evidence type="ECO:0000313" key="7">
    <source>
        <dbReference type="EMBL" id="CAF9909867.1"/>
    </source>
</evidence>
<accession>A0A8H3EPR1</accession>
<feature type="transmembrane region" description="Helical" evidence="6">
    <location>
        <begin position="98"/>
        <end position="120"/>
    </location>
</feature>